<dbReference type="PANTHER" id="PTHR43080:SF2">
    <property type="entry name" value="CBS DOMAIN-CONTAINING PROTEIN"/>
    <property type="match status" value="1"/>
</dbReference>
<dbReference type="PANTHER" id="PTHR43080">
    <property type="entry name" value="CBS DOMAIN-CONTAINING PROTEIN CBSX3, MITOCHONDRIAL"/>
    <property type="match status" value="1"/>
</dbReference>
<dbReference type="InterPro" id="IPR000644">
    <property type="entry name" value="CBS_dom"/>
</dbReference>
<dbReference type="EMBL" id="JAHQXF010000001">
    <property type="protein sequence ID" value="MBV0922672.1"/>
    <property type="molecule type" value="Genomic_DNA"/>
</dbReference>
<organism evidence="6 7">
    <name type="scientific">Haloarcula limicola</name>
    <dbReference type="NCBI Taxonomy" id="1429915"/>
    <lineage>
        <taxon>Archaea</taxon>
        <taxon>Methanobacteriati</taxon>
        <taxon>Methanobacteriota</taxon>
        <taxon>Stenosarchaea group</taxon>
        <taxon>Halobacteria</taxon>
        <taxon>Halobacteriales</taxon>
        <taxon>Haloarculaceae</taxon>
        <taxon>Haloarcula</taxon>
    </lineage>
</organism>
<evidence type="ECO:0000259" key="4">
    <source>
        <dbReference type="PROSITE" id="PS51371"/>
    </source>
</evidence>
<dbReference type="InterPro" id="IPR046342">
    <property type="entry name" value="CBS_dom_sf"/>
</dbReference>
<keyword evidence="7" id="KW-1185">Reference proteome</keyword>
<evidence type="ECO:0000256" key="1">
    <source>
        <dbReference type="ARBA" id="ARBA00023122"/>
    </source>
</evidence>
<gene>
    <name evidence="6" type="ORF">KTS45_00520</name>
</gene>
<feature type="domain" description="CBS" evidence="4">
    <location>
        <begin position="11"/>
        <end position="68"/>
    </location>
</feature>
<keyword evidence="3" id="KW-0479">Metal-binding</keyword>
<accession>A0A8J7Y277</accession>
<dbReference type="AlphaFoldDB" id="A0A8J7Y277"/>
<dbReference type="SMART" id="SM00116">
    <property type="entry name" value="CBS"/>
    <property type="match status" value="2"/>
</dbReference>
<feature type="binding site" evidence="3">
    <location>
        <position position="170"/>
    </location>
    <ligand>
        <name>Fe cation</name>
        <dbReference type="ChEBI" id="CHEBI:24875"/>
    </ligand>
</feature>
<reference evidence="6 7" key="1">
    <citation type="submission" date="2021-06" db="EMBL/GenBank/DDBJ databases">
        <title>New haloarchaea isolates fom saline soil.</title>
        <authorList>
            <person name="Duran-Viseras A."/>
            <person name="Sanchez-Porro C.S."/>
            <person name="Ventosa A."/>
        </authorList>
    </citation>
    <scope>NUCLEOTIDE SEQUENCE [LARGE SCALE GENOMIC DNA]</scope>
    <source>
        <strain evidence="6 7">JCM 183640</strain>
    </source>
</reference>
<feature type="binding site" evidence="3">
    <location>
        <position position="189"/>
    </location>
    <ligand>
        <name>Fe cation</name>
        <dbReference type="ChEBI" id="CHEBI:24875"/>
    </ligand>
</feature>
<feature type="binding site" evidence="3">
    <location>
        <position position="192"/>
    </location>
    <ligand>
        <name>Fe cation</name>
        <dbReference type="ChEBI" id="CHEBI:24875"/>
    </ligand>
</feature>
<feature type="binding site" evidence="3">
    <location>
        <position position="192"/>
    </location>
    <ligand>
        <name>Zn(2+)</name>
        <dbReference type="ChEBI" id="CHEBI:29105"/>
    </ligand>
</feature>
<evidence type="ECO:0000259" key="5">
    <source>
        <dbReference type="PROSITE" id="PS51901"/>
    </source>
</evidence>
<keyword evidence="3" id="KW-0862">Zinc</keyword>
<evidence type="ECO:0000313" key="6">
    <source>
        <dbReference type="EMBL" id="MBV0922672.1"/>
    </source>
</evidence>
<dbReference type="GO" id="GO:0046872">
    <property type="term" value="F:metal ion binding"/>
    <property type="evidence" value="ECO:0007669"/>
    <property type="project" value="UniProtKB-KW"/>
</dbReference>
<dbReference type="Proteomes" id="UP000766550">
    <property type="component" value="Unassembled WGS sequence"/>
</dbReference>
<dbReference type="PROSITE" id="PS51901">
    <property type="entry name" value="ACP_MB"/>
    <property type="match status" value="1"/>
</dbReference>
<keyword evidence="3" id="KW-0408">Iron</keyword>
<comment type="caution">
    <text evidence="6">The sequence shown here is derived from an EMBL/GenBank/DDBJ whole genome shotgun (WGS) entry which is preliminary data.</text>
</comment>
<keyword evidence="1 2" id="KW-0129">CBS domain</keyword>
<dbReference type="InterPro" id="IPR051257">
    <property type="entry name" value="Diverse_CBS-Domain"/>
</dbReference>
<feature type="binding site" evidence="3">
    <location>
        <position position="173"/>
    </location>
    <ligand>
        <name>Zn(2+)</name>
        <dbReference type="ChEBI" id="CHEBI:29105"/>
    </ligand>
</feature>
<sequence>MNEPVSVREVMNREYVGVSESDDLLETTELLVREDEAVALVLRGNDPVGVLTREDILAHLVSEGGTESAVVGDAMTESVPSISPDARLPEARDRMAAWSAQWVLITEDGEPVGTVTEHDILSTARLESESTTNPDADTDVEGTQMATTQAAAADGASTAAEDSFDEQGICSACGTFARDLASFNGQLLCADCRDV</sequence>
<feature type="binding site" evidence="3">
    <location>
        <position position="170"/>
    </location>
    <ligand>
        <name>Zn(2+)</name>
        <dbReference type="ChEBI" id="CHEBI:29105"/>
    </ligand>
</feature>
<feature type="binding site" evidence="3">
    <location>
        <position position="189"/>
    </location>
    <ligand>
        <name>Zn(2+)</name>
        <dbReference type="ChEBI" id="CHEBI:29105"/>
    </ligand>
</feature>
<dbReference type="Pfam" id="PF00571">
    <property type="entry name" value="CBS"/>
    <property type="match status" value="2"/>
</dbReference>
<evidence type="ECO:0000313" key="7">
    <source>
        <dbReference type="Proteomes" id="UP000766550"/>
    </source>
</evidence>
<dbReference type="SUPFAM" id="SSF54631">
    <property type="entry name" value="CBS-domain pair"/>
    <property type="match status" value="1"/>
</dbReference>
<name>A0A8J7Y277_9EURY</name>
<evidence type="ECO:0000256" key="2">
    <source>
        <dbReference type="PROSITE-ProRule" id="PRU00703"/>
    </source>
</evidence>
<dbReference type="PROSITE" id="PS51371">
    <property type="entry name" value="CBS"/>
    <property type="match status" value="2"/>
</dbReference>
<dbReference type="Gene3D" id="3.10.580.10">
    <property type="entry name" value="CBS-domain"/>
    <property type="match status" value="1"/>
</dbReference>
<protein>
    <submittedName>
        <fullName evidence="6">CBS domain-containing protein</fullName>
    </submittedName>
</protein>
<feature type="domain" description="CBS" evidence="4">
    <location>
        <begin position="75"/>
        <end position="130"/>
    </location>
</feature>
<dbReference type="InterPro" id="IPR044065">
    <property type="entry name" value="ACP_MB"/>
</dbReference>
<proteinExistence type="predicted"/>
<dbReference type="OrthoDB" id="65817at2157"/>
<feature type="binding site" evidence="3">
    <location>
        <position position="173"/>
    </location>
    <ligand>
        <name>Fe cation</name>
        <dbReference type="ChEBI" id="CHEBI:24875"/>
    </ligand>
</feature>
<dbReference type="CDD" id="cd02205">
    <property type="entry name" value="CBS_pair_SF"/>
    <property type="match status" value="1"/>
</dbReference>
<evidence type="ECO:0000256" key="3">
    <source>
        <dbReference type="PROSITE-ProRule" id="PRU01249"/>
    </source>
</evidence>
<feature type="domain" description="ACP-type MB" evidence="5">
    <location>
        <begin position="165"/>
        <end position="195"/>
    </location>
</feature>
<dbReference type="RefSeq" id="WP_162315855.1">
    <property type="nucleotide sequence ID" value="NZ_JAHQXF010000001.1"/>
</dbReference>